<name>Q478G5_DECAR</name>
<sequence length="72" mass="7402">MRRYPFSFLALTALGVLCAIPGAISLAGFGASLHPVLDDPMAGLAFIVSAIALIGSGAFPLVIEKLKENESA</sequence>
<protein>
    <submittedName>
        <fullName evidence="2">Uncharacterized protein</fullName>
    </submittedName>
</protein>
<keyword evidence="1" id="KW-0472">Membrane</keyword>
<feature type="transmembrane region" description="Helical" evidence="1">
    <location>
        <begin position="43"/>
        <end position="63"/>
    </location>
</feature>
<proteinExistence type="predicted"/>
<reference evidence="2" key="1">
    <citation type="submission" date="2005-08" db="EMBL/GenBank/DDBJ databases">
        <title>Complete sequence of Dechloromonas aromatica RCB.</title>
        <authorList>
            <person name="Salinero K.K."/>
            <person name="Copeland A."/>
            <person name="Lucas S."/>
            <person name="Lapidus A."/>
            <person name="Barry K."/>
            <person name="Detter J.C."/>
            <person name="Glavina T."/>
            <person name="Hammon N."/>
            <person name="Israni S."/>
            <person name="Pitluck S."/>
            <person name="Di Bartolo G."/>
            <person name="Trong S."/>
            <person name="Schmutz J."/>
            <person name="Larimer F."/>
            <person name="Land M."/>
            <person name="Ivanova N."/>
            <person name="Richardson P."/>
        </authorList>
    </citation>
    <scope>NUCLEOTIDE SEQUENCE</scope>
    <source>
        <strain evidence="2">RCB</strain>
    </source>
</reference>
<dbReference type="EMBL" id="CP000089">
    <property type="protein sequence ID" value="AAZ48766.1"/>
    <property type="molecule type" value="Genomic_DNA"/>
</dbReference>
<dbReference type="KEGG" id="dar:Daro_4040"/>
<evidence type="ECO:0000256" key="1">
    <source>
        <dbReference type="SAM" id="Phobius"/>
    </source>
</evidence>
<keyword evidence="1" id="KW-1133">Transmembrane helix</keyword>
<accession>Q478G5</accession>
<keyword evidence="1" id="KW-0812">Transmembrane</keyword>
<dbReference type="eggNOG" id="ENOG5033J0T">
    <property type="taxonomic scope" value="Bacteria"/>
</dbReference>
<evidence type="ECO:0000313" key="2">
    <source>
        <dbReference type="EMBL" id="AAZ48766.1"/>
    </source>
</evidence>
<gene>
    <name evidence="2" type="ordered locus">Daro_4040</name>
</gene>
<dbReference type="HOGENOM" id="CLU_200609_0_0_4"/>
<dbReference type="OrthoDB" id="8564397at2"/>
<dbReference type="AlphaFoldDB" id="Q478G5"/>
<organism evidence="2">
    <name type="scientific">Dechloromonas aromatica (strain RCB)</name>
    <dbReference type="NCBI Taxonomy" id="159087"/>
    <lineage>
        <taxon>Bacteria</taxon>
        <taxon>Pseudomonadati</taxon>
        <taxon>Pseudomonadota</taxon>
        <taxon>Betaproteobacteria</taxon>
        <taxon>Rhodocyclales</taxon>
        <taxon>Azonexaceae</taxon>
        <taxon>Dechloromonas</taxon>
    </lineage>
</organism>